<accession>A0A5C7ST81</accession>
<evidence type="ECO:0000259" key="2">
    <source>
        <dbReference type="Pfam" id="PF14229"/>
    </source>
</evidence>
<feature type="domain" description="DUF4332" evidence="2">
    <location>
        <begin position="198"/>
        <end position="311"/>
    </location>
</feature>
<evidence type="ECO:0000313" key="4">
    <source>
        <dbReference type="Proteomes" id="UP000321192"/>
    </source>
</evidence>
<dbReference type="InterPro" id="IPR025567">
    <property type="entry name" value="DUF4332"/>
</dbReference>
<feature type="coiled-coil region" evidence="1">
    <location>
        <begin position="54"/>
        <end position="91"/>
    </location>
</feature>
<keyword evidence="1" id="KW-0175">Coiled coil</keyword>
<reference evidence="3 4" key="1">
    <citation type="submission" date="2018-09" db="EMBL/GenBank/DDBJ databases">
        <title>Metagenome Assembled Genomes from an Advanced Water Purification Facility.</title>
        <authorList>
            <person name="Stamps B.W."/>
            <person name="Spear J.R."/>
        </authorList>
    </citation>
    <scope>NUCLEOTIDE SEQUENCE [LARGE SCALE GENOMIC DNA]</scope>
    <source>
        <strain evidence="3">Bin_27_1</strain>
    </source>
</reference>
<proteinExistence type="predicted"/>
<evidence type="ECO:0000313" key="3">
    <source>
        <dbReference type="EMBL" id="TXH86236.1"/>
    </source>
</evidence>
<dbReference type="Pfam" id="PF14229">
    <property type="entry name" value="DUF4332"/>
    <property type="match status" value="1"/>
</dbReference>
<comment type="caution">
    <text evidence="3">The sequence shown here is derived from an EMBL/GenBank/DDBJ whole genome shotgun (WGS) entry which is preliminary data.</text>
</comment>
<sequence>MPIDPKDLRTAAGSLLDPRLVDTMNLKPVGTSSLVNLEGRLGVFTPVAEDGSGADNTEAVIAALRKELVRLESENAALRRQLAEVEAARKRSPDDFASAVAHTLDTLQHKLAQTTNPVSRFAVREVAIDAQVTVDVSPLGTLEYRFVRPEDDIDPSKLSRIRLDLVPLPREDAGLSASPEFSPWAGVEDIVGVGETWRGALNRQQIFTIADLLVAGSRLKSSAELAALVGVDRQRLAEWMGHAELLSVRTIEPRAADVLWTVGIRSLGTLAGAAAVEVVEKYNAEVARRAHKSLAPIDAAQAASWIEAAKKYHGRPREGG</sequence>
<dbReference type="Proteomes" id="UP000321192">
    <property type="component" value="Unassembled WGS sequence"/>
</dbReference>
<protein>
    <submittedName>
        <fullName evidence="3">DUF4332 domain-containing protein</fullName>
    </submittedName>
</protein>
<evidence type="ECO:0000256" key="1">
    <source>
        <dbReference type="SAM" id="Coils"/>
    </source>
</evidence>
<gene>
    <name evidence="3" type="ORF">E6Q80_08040</name>
</gene>
<dbReference type="RefSeq" id="WP_276658115.1">
    <property type="nucleotide sequence ID" value="NZ_SSFD01000115.1"/>
</dbReference>
<dbReference type="EMBL" id="SSFD01000115">
    <property type="protein sequence ID" value="TXH86236.1"/>
    <property type="molecule type" value="Genomic_DNA"/>
</dbReference>
<name>A0A5C7ST81_THASP</name>
<dbReference type="AlphaFoldDB" id="A0A5C7ST81"/>
<organism evidence="3 4">
    <name type="scientific">Thauera aminoaromatica</name>
    <dbReference type="NCBI Taxonomy" id="164330"/>
    <lineage>
        <taxon>Bacteria</taxon>
        <taxon>Pseudomonadati</taxon>
        <taxon>Pseudomonadota</taxon>
        <taxon>Betaproteobacteria</taxon>
        <taxon>Rhodocyclales</taxon>
        <taxon>Zoogloeaceae</taxon>
        <taxon>Thauera</taxon>
    </lineage>
</organism>